<gene>
    <name evidence="2" type="ORF">KC01_LOCUS29929</name>
</gene>
<organism evidence="2 3">
    <name type="scientific">Knipowitschia caucasica</name>
    <name type="common">Caucasian dwarf goby</name>
    <name type="synonym">Pomatoschistus caucasicus</name>
    <dbReference type="NCBI Taxonomy" id="637954"/>
    <lineage>
        <taxon>Eukaryota</taxon>
        <taxon>Metazoa</taxon>
        <taxon>Chordata</taxon>
        <taxon>Craniata</taxon>
        <taxon>Vertebrata</taxon>
        <taxon>Euteleostomi</taxon>
        <taxon>Actinopterygii</taxon>
        <taxon>Neopterygii</taxon>
        <taxon>Teleostei</taxon>
        <taxon>Neoteleostei</taxon>
        <taxon>Acanthomorphata</taxon>
        <taxon>Gobiaria</taxon>
        <taxon>Gobiiformes</taxon>
        <taxon>Gobioidei</taxon>
        <taxon>Gobiidae</taxon>
        <taxon>Gobiinae</taxon>
        <taxon>Knipowitschia</taxon>
    </lineage>
</organism>
<protein>
    <submittedName>
        <fullName evidence="2">Uncharacterized protein</fullName>
    </submittedName>
</protein>
<accession>A0AAV2LIB7</accession>
<dbReference type="Proteomes" id="UP001497482">
    <property type="component" value="Chromosome 3"/>
</dbReference>
<dbReference type="AlphaFoldDB" id="A0AAV2LIB7"/>
<evidence type="ECO:0000313" key="3">
    <source>
        <dbReference type="Proteomes" id="UP001497482"/>
    </source>
</evidence>
<proteinExistence type="predicted"/>
<evidence type="ECO:0000313" key="2">
    <source>
        <dbReference type="EMBL" id="CAL1602102.1"/>
    </source>
</evidence>
<keyword evidence="3" id="KW-1185">Reference proteome</keyword>
<evidence type="ECO:0000256" key="1">
    <source>
        <dbReference type="SAM" id="MobiDB-lite"/>
    </source>
</evidence>
<reference evidence="2 3" key="1">
    <citation type="submission" date="2024-04" db="EMBL/GenBank/DDBJ databases">
        <authorList>
            <person name="Waldvogel A.-M."/>
            <person name="Schoenle A."/>
        </authorList>
    </citation>
    <scope>NUCLEOTIDE SEQUENCE [LARGE SCALE GENOMIC DNA]</scope>
</reference>
<feature type="region of interest" description="Disordered" evidence="1">
    <location>
        <begin position="43"/>
        <end position="104"/>
    </location>
</feature>
<dbReference type="EMBL" id="OZ035825">
    <property type="protein sequence ID" value="CAL1602102.1"/>
    <property type="molecule type" value="Genomic_DNA"/>
</dbReference>
<name>A0AAV2LIB7_KNICA</name>
<feature type="compositionally biased region" description="Basic and acidic residues" evidence="1">
    <location>
        <begin position="43"/>
        <end position="54"/>
    </location>
</feature>
<sequence>MKQQYGLYPQSVTRSEYCCFEVWAKVHEKILGHQTKDITSVKRNEVAKTSREEPCGNPGGCERKAADWSAEVRSGTEKQRVRMQQSRPLTRIHPLSPRRAEHLSEPVRLRPGAVDWVGVGVPREAEVLAT</sequence>